<dbReference type="InterPro" id="IPR050951">
    <property type="entry name" value="Retrovirus_Pol_polyprotein"/>
</dbReference>
<protein>
    <recommendedName>
        <fullName evidence="1">RNA-directed DNA polymerase</fullName>
        <ecNumber evidence="1">2.7.7.49</ecNumber>
    </recommendedName>
</protein>
<dbReference type="GO" id="GO:0003964">
    <property type="term" value="F:RNA-directed DNA polymerase activity"/>
    <property type="evidence" value="ECO:0007669"/>
    <property type="project" value="UniProtKB-EC"/>
</dbReference>
<evidence type="ECO:0000256" key="1">
    <source>
        <dbReference type="ARBA" id="ARBA00012493"/>
    </source>
</evidence>
<dbReference type="EC" id="2.7.7.49" evidence="1"/>
<evidence type="ECO:0000256" key="2">
    <source>
        <dbReference type="SAM" id="MobiDB-lite"/>
    </source>
</evidence>
<gene>
    <name evidence="4" type="primary">pol</name>
    <name evidence="4" type="ORF">CDAR_524501</name>
</gene>
<proteinExistence type="predicted"/>
<dbReference type="PROSITE" id="PS50994">
    <property type="entry name" value="INTEGRASE"/>
    <property type="match status" value="1"/>
</dbReference>
<feature type="compositionally biased region" description="Polar residues" evidence="2">
    <location>
        <begin position="352"/>
        <end position="365"/>
    </location>
</feature>
<dbReference type="InterPro" id="IPR036397">
    <property type="entry name" value="RNaseH_sf"/>
</dbReference>
<dbReference type="Gene3D" id="1.10.340.70">
    <property type="match status" value="1"/>
</dbReference>
<reference evidence="4 5" key="1">
    <citation type="submission" date="2021-06" db="EMBL/GenBank/DDBJ databases">
        <title>Caerostris darwini draft genome.</title>
        <authorList>
            <person name="Kono N."/>
            <person name="Arakawa K."/>
        </authorList>
    </citation>
    <scope>NUCLEOTIDE SEQUENCE [LARGE SCALE GENOMIC DNA]</scope>
</reference>
<comment type="caution">
    <text evidence="4">The sequence shown here is derived from an EMBL/GenBank/DDBJ whole genome shotgun (WGS) entry which is preliminary data.</text>
</comment>
<evidence type="ECO:0000313" key="5">
    <source>
        <dbReference type="Proteomes" id="UP001054837"/>
    </source>
</evidence>
<dbReference type="EMBL" id="BPLQ01013774">
    <property type="protein sequence ID" value="GIY74716.1"/>
    <property type="molecule type" value="Genomic_DNA"/>
</dbReference>
<dbReference type="Pfam" id="PF17921">
    <property type="entry name" value="Integrase_H2C2"/>
    <property type="match status" value="1"/>
</dbReference>
<evidence type="ECO:0000313" key="4">
    <source>
        <dbReference type="EMBL" id="GIY74716.1"/>
    </source>
</evidence>
<dbReference type="GO" id="GO:0015074">
    <property type="term" value="P:DNA integration"/>
    <property type="evidence" value="ECO:0007669"/>
    <property type="project" value="InterPro"/>
</dbReference>
<keyword evidence="5" id="KW-1185">Reference proteome</keyword>
<sequence>MVSTVLQFCHDNNSVAHPGLARTLKRIEQNYFWQGLYLNVKNYIASCHSCIQRRGFSKTVKAPIQKIPIAEYPFQKCAFDAVGPFVTSSCGNKYLIVISDYFTRYAEAYPVENIQSSSVARVLIDFISRHGIMQTLYSDRGSNFISAAMNEVYEKLGISKQQTLAYNPQGNGLVERLNKTLIDTLSHLVSEKQEDWCQHVPLALMAFRNAHHRSIQETPAFLVYGRDLQMPYDLIFRDQVRTYSDTPSFATQLVNRLQSSFALVKQHLEKSAEEFMREIFPDVSLDEQTVNLSNNQKIDVTHENVDNEVLNQFPPFCRPYQNWGYPEEVLVRKDHSTGVGESPPQAVDDHSPPNSSTAQVAVSQI</sequence>
<name>A0AAV4VY65_9ARAC</name>
<dbReference type="Pfam" id="PF00665">
    <property type="entry name" value="rve"/>
    <property type="match status" value="1"/>
</dbReference>
<dbReference type="InterPro" id="IPR001584">
    <property type="entry name" value="Integrase_cat-core"/>
</dbReference>
<dbReference type="AlphaFoldDB" id="A0AAV4VY65"/>
<dbReference type="SUPFAM" id="SSF53098">
    <property type="entry name" value="Ribonuclease H-like"/>
    <property type="match status" value="1"/>
</dbReference>
<dbReference type="FunFam" id="3.30.420.10:FF:000032">
    <property type="entry name" value="Retrovirus-related Pol polyprotein from transposon 297-like Protein"/>
    <property type="match status" value="1"/>
</dbReference>
<dbReference type="InterPro" id="IPR041588">
    <property type="entry name" value="Integrase_H2C2"/>
</dbReference>
<accession>A0AAV4VY65</accession>
<dbReference type="PANTHER" id="PTHR37984:SF15">
    <property type="entry name" value="INTEGRASE CATALYTIC DOMAIN-CONTAINING PROTEIN"/>
    <property type="match status" value="1"/>
</dbReference>
<dbReference type="Gene3D" id="3.30.420.10">
    <property type="entry name" value="Ribonuclease H-like superfamily/Ribonuclease H"/>
    <property type="match status" value="1"/>
</dbReference>
<feature type="region of interest" description="Disordered" evidence="2">
    <location>
        <begin position="335"/>
        <end position="365"/>
    </location>
</feature>
<feature type="domain" description="Integrase catalytic" evidence="3">
    <location>
        <begin position="69"/>
        <end position="227"/>
    </location>
</feature>
<dbReference type="Proteomes" id="UP001054837">
    <property type="component" value="Unassembled WGS sequence"/>
</dbReference>
<dbReference type="InterPro" id="IPR012337">
    <property type="entry name" value="RNaseH-like_sf"/>
</dbReference>
<organism evidence="4 5">
    <name type="scientific">Caerostris darwini</name>
    <dbReference type="NCBI Taxonomy" id="1538125"/>
    <lineage>
        <taxon>Eukaryota</taxon>
        <taxon>Metazoa</taxon>
        <taxon>Ecdysozoa</taxon>
        <taxon>Arthropoda</taxon>
        <taxon>Chelicerata</taxon>
        <taxon>Arachnida</taxon>
        <taxon>Araneae</taxon>
        <taxon>Araneomorphae</taxon>
        <taxon>Entelegynae</taxon>
        <taxon>Araneoidea</taxon>
        <taxon>Araneidae</taxon>
        <taxon>Caerostris</taxon>
    </lineage>
</organism>
<dbReference type="PANTHER" id="PTHR37984">
    <property type="entry name" value="PROTEIN CBG26694"/>
    <property type="match status" value="1"/>
</dbReference>
<dbReference type="GO" id="GO:0003676">
    <property type="term" value="F:nucleic acid binding"/>
    <property type="evidence" value="ECO:0007669"/>
    <property type="project" value="InterPro"/>
</dbReference>
<evidence type="ECO:0000259" key="3">
    <source>
        <dbReference type="PROSITE" id="PS50994"/>
    </source>
</evidence>